<keyword evidence="5 9" id="KW-0418">Kinase</keyword>
<dbReference type="NCBIfam" id="TIGR00229">
    <property type="entry name" value="sensory_box"/>
    <property type="match status" value="2"/>
</dbReference>
<evidence type="ECO:0000259" key="8">
    <source>
        <dbReference type="PROSITE" id="PS50113"/>
    </source>
</evidence>
<dbReference type="PROSITE" id="PS50112">
    <property type="entry name" value="PAS"/>
    <property type="match status" value="1"/>
</dbReference>
<evidence type="ECO:0000256" key="3">
    <source>
        <dbReference type="ARBA" id="ARBA00022553"/>
    </source>
</evidence>
<gene>
    <name evidence="9" type="ORF">MON38_18005</name>
</gene>
<dbReference type="InterPro" id="IPR035965">
    <property type="entry name" value="PAS-like_dom_sf"/>
</dbReference>
<dbReference type="InterPro" id="IPR013655">
    <property type="entry name" value="PAS_fold_3"/>
</dbReference>
<reference evidence="9" key="1">
    <citation type="submission" date="2022-03" db="EMBL/GenBank/DDBJ databases">
        <title>Bacterial whole genome sequence for Hymenobacter sp. DH14.</title>
        <authorList>
            <person name="Le V."/>
        </authorList>
    </citation>
    <scope>NUCLEOTIDE SEQUENCE</scope>
    <source>
        <strain evidence="9">DH14</strain>
    </source>
</reference>
<dbReference type="SUPFAM" id="SSF47384">
    <property type="entry name" value="Homodimeric domain of signal transducing histidine kinase"/>
    <property type="match status" value="1"/>
</dbReference>
<dbReference type="InterPro" id="IPR005467">
    <property type="entry name" value="His_kinase_dom"/>
</dbReference>
<dbReference type="InterPro" id="IPR004358">
    <property type="entry name" value="Sig_transdc_His_kin-like_C"/>
</dbReference>
<comment type="caution">
    <text evidence="9">The sequence shown here is derived from an EMBL/GenBank/DDBJ whole genome shotgun (WGS) entry which is preliminary data.</text>
</comment>
<dbReference type="InterPro" id="IPR036890">
    <property type="entry name" value="HATPase_C_sf"/>
</dbReference>
<dbReference type="InterPro" id="IPR000700">
    <property type="entry name" value="PAS-assoc_C"/>
</dbReference>
<dbReference type="Gene3D" id="2.10.70.100">
    <property type="match status" value="1"/>
</dbReference>
<evidence type="ECO:0000256" key="2">
    <source>
        <dbReference type="ARBA" id="ARBA00012438"/>
    </source>
</evidence>
<comment type="catalytic activity">
    <reaction evidence="1">
        <text>ATP + protein L-histidine = ADP + protein N-phospho-L-histidine.</text>
        <dbReference type="EC" id="2.7.13.3"/>
    </reaction>
</comment>
<dbReference type="Pfam" id="PF08448">
    <property type="entry name" value="PAS_4"/>
    <property type="match status" value="1"/>
</dbReference>
<feature type="domain" description="PAS" evidence="7">
    <location>
        <begin position="21"/>
        <end position="95"/>
    </location>
</feature>
<dbReference type="CDD" id="cd00130">
    <property type="entry name" value="PAS"/>
    <property type="match status" value="2"/>
</dbReference>
<dbReference type="PROSITE" id="PS50109">
    <property type="entry name" value="HIS_KIN"/>
    <property type="match status" value="1"/>
</dbReference>
<keyword evidence="10" id="KW-1185">Reference proteome</keyword>
<dbReference type="CDD" id="cd00082">
    <property type="entry name" value="HisKA"/>
    <property type="match status" value="1"/>
</dbReference>
<dbReference type="InterPro" id="IPR003594">
    <property type="entry name" value="HATPase_dom"/>
</dbReference>
<evidence type="ECO:0000256" key="1">
    <source>
        <dbReference type="ARBA" id="ARBA00000085"/>
    </source>
</evidence>
<dbReference type="RefSeq" id="WP_241937550.1">
    <property type="nucleotide sequence ID" value="NZ_JALBGC010000005.1"/>
</dbReference>
<name>A0A9X2AGJ8_9BACT</name>
<dbReference type="InterPro" id="IPR003661">
    <property type="entry name" value="HisK_dim/P_dom"/>
</dbReference>
<dbReference type="InterPro" id="IPR000014">
    <property type="entry name" value="PAS"/>
</dbReference>
<protein>
    <recommendedName>
        <fullName evidence="2">histidine kinase</fullName>
        <ecNumber evidence="2">2.7.13.3</ecNumber>
    </recommendedName>
</protein>
<dbReference type="PANTHER" id="PTHR43304">
    <property type="entry name" value="PHYTOCHROME-LIKE PROTEIN CPH1"/>
    <property type="match status" value="1"/>
</dbReference>
<keyword evidence="4" id="KW-0808">Transferase</keyword>
<dbReference type="Gene3D" id="3.30.450.20">
    <property type="entry name" value="PAS domain"/>
    <property type="match status" value="2"/>
</dbReference>
<dbReference type="PROSITE" id="PS50113">
    <property type="entry name" value="PAC"/>
    <property type="match status" value="1"/>
</dbReference>
<evidence type="ECO:0000259" key="6">
    <source>
        <dbReference type="PROSITE" id="PS50109"/>
    </source>
</evidence>
<dbReference type="InterPro" id="IPR001610">
    <property type="entry name" value="PAC"/>
</dbReference>
<dbReference type="InterPro" id="IPR052162">
    <property type="entry name" value="Sensor_kinase/Photoreceptor"/>
</dbReference>
<keyword evidence="3" id="KW-0597">Phosphoprotein</keyword>
<organism evidence="9 10">
    <name type="scientific">Hymenobacter cyanobacteriorum</name>
    <dbReference type="NCBI Taxonomy" id="2926463"/>
    <lineage>
        <taxon>Bacteria</taxon>
        <taxon>Pseudomonadati</taxon>
        <taxon>Bacteroidota</taxon>
        <taxon>Cytophagia</taxon>
        <taxon>Cytophagales</taxon>
        <taxon>Hymenobacteraceae</taxon>
        <taxon>Hymenobacter</taxon>
    </lineage>
</organism>
<dbReference type="InterPro" id="IPR036097">
    <property type="entry name" value="HisK_dim/P_sf"/>
</dbReference>
<evidence type="ECO:0000313" key="10">
    <source>
        <dbReference type="Proteomes" id="UP001139193"/>
    </source>
</evidence>
<dbReference type="EMBL" id="JALBGC010000005">
    <property type="protein sequence ID" value="MCI1189321.1"/>
    <property type="molecule type" value="Genomic_DNA"/>
</dbReference>
<evidence type="ECO:0000256" key="4">
    <source>
        <dbReference type="ARBA" id="ARBA00022679"/>
    </source>
</evidence>
<dbReference type="SUPFAM" id="SSF55874">
    <property type="entry name" value="ATPase domain of HSP90 chaperone/DNA topoisomerase II/histidine kinase"/>
    <property type="match status" value="1"/>
</dbReference>
<dbReference type="Pfam" id="PF02518">
    <property type="entry name" value="HATPase_c"/>
    <property type="match status" value="1"/>
</dbReference>
<evidence type="ECO:0000313" key="9">
    <source>
        <dbReference type="EMBL" id="MCI1189321.1"/>
    </source>
</evidence>
<proteinExistence type="predicted"/>
<dbReference type="PANTHER" id="PTHR43304:SF1">
    <property type="entry name" value="PAC DOMAIN-CONTAINING PROTEIN"/>
    <property type="match status" value="1"/>
</dbReference>
<dbReference type="Proteomes" id="UP001139193">
    <property type="component" value="Unassembled WGS sequence"/>
</dbReference>
<dbReference type="Gene3D" id="1.10.287.130">
    <property type="match status" value="1"/>
</dbReference>
<dbReference type="GO" id="GO:0000155">
    <property type="term" value="F:phosphorelay sensor kinase activity"/>
    <property type="evidence" value="ECO:0007669"/>
    <property type="project" value="InterPro"/>
</dbReference>
<dbReference type="SMART" id="SM00387">
    <property type="entry name" value="HATPase_c"/>
    <property type="match status" value="1"/>
</dbReference>
<dbReference type="SMART" id="SM00086">
    <property type="entry name" value="PAC"/>
    <property type="match status" value="2"/>
</dbReference>
<dbReference type="Gene3D" id="3.30.565.10">
    <property type="entry name" value="Histidine kinase-like ATPase, C-terminal domain"/>
    <property type="match status" value="1"/>
</dbReference>
<accession>A0A9X2AGJ8</accession>
<dbReference type="EC" id="2.7.13.3" evidence="2"/>
<dbReference type="SMART" id="SM00091">
    <property type="entry name" value="PAS"/>
    <property type="match status" value="2"/>
</dbReference>
<feature type="domain" description="Histidine kinase" evidence="6">
    <location>
        <begin position="297"/>
        <end position="513"/>
    </location>
</feature>
<evidence type="ECO:0000256" key="5">
    <source>
        <dbReference type="ARBA" id="ARBA00022777"/>
    </source>
</evidence>
<dbReference type="CDD" id="cd00075">
    <property type="entry name" value="HATPase"/>
    <property type="match status" value="1"/>
</dbReference>
<evidence type="ECO:0000259" key="7">
    <source>
        <dbReference type="PROSITE" id="PS50112"/>
    </source>
</evidence>
<dbReference type="PRINTS" id="PR00344">
    <property type="entry name" value="BCTRLSENSOR"/>
</dbReference>
<feature type="domain" description="PAC" evidence="8">
    <location>
        <begin position="227"/>
        <end position="279"/>
    </location>
</feature>
<sequence length="519" mass="57691">MSDSADSSGGAAAAIAALVEREHQLSVLFDAIADVTFVLNVEAVDRYRFVFANKAFEKTTGLPVAQVLGRYVEEVIPEPSLSLVLTKYREAIETMQRVVWQEVSDYPTGQVTGEVSVTPVPDEHGHCCQLVGVVHDLTKEKKVEAALRLSNERFAYALKATTDAIYDWNTGRDTLYWGEGFEDLFGHQLTENPTPFSKWADYVHPADSPRVVAGLRHAAFETTNLFWQEEYRFQRSDGSWAEVFDRGYLLREASGQAVRMIGAMQDITPRKQSERQQRLLAEKLIGQNADLQQFTYIVSHNLRAPLANALGFSDLLARVDKQSAVFDTSLHNLRTSLQLLDEVLADVNDILSVRDEQAGYRPEPVPLAAVCRQALLSLQDALQNAGGQLQLQIAPELHVAGSRAYFHSIFHNLISNAIKYRADARPLRIAIVATATPAGGLTIVVRDNGSGFDRKLAGDNVFQLYRRFHAGQTGRGIGLYLVRAHVETMGGQVVVESRPNEGTEFTLYFRPHADENLPH</sequence>
<dbReference type="SUPFAM" id="SSF55785">
    <property type="entry name" value="PYP-like sensor domain (PAS domain)"/>
    <property type="match status" value="2"/>
</dbReference>
<dbReference type="Pfam" id="PF08447">
    <property type="entry name" value="PAS_3"/>
    <property type="match status" value="1"/>
</dbReference>
<dbReference type="AlphaFoldDB" id="A0A9X2AGJ8"/>
<dbReference type="InterPro" id="IPR013656">
    <property type="entry name" value="PAS_4"/>
</dbReference>